<dbReference type="Proteomes" id="UP000518266">
    <property type="component" value="Unassembled WGS sequence"/>
</dbReference>
<dbReference type="EMBL" id="JAAKFY010000005">
    <property type="protein sequence ID" value="KAF3857525.1"/>
    <property type="molecule type" value="Genomic_DNA"/>
</dbReference>
<reference evidence="2 3" key="1">
    <citation type="submission" date="2020-03" db="EMBL/GenBank/DDBJ databases">
        <title>Dissostichus mawsoni Genome sequencing and assembly.</title>
        <authorList>
            <person name="Park H."/>
        </authorList>
    </citation>
    <scope>NUCLEOTIDE SEQUENCE [LARGE SCALE GENOMIC DNA]</scope>
    <source>
        <strain evidence="2">DM0001</strain>
        <tissue evidence="2">Muscle</tissue>
    </source>
</reference>
<gene>
    <name evidence="2" type="ORF">F7725_009384</name>
</gene>
<comment type="caution">
    <text evidence="2">The sequence shown here is derived from an EMBL/GenBank/DDBJ whole genome shotgun (WGS) entry which is preliminary data.</text>
</comment>
<accession>A0A7J5Z6Z6</accession>
<evidence type="ECO:0000256" key="1">
    <source>
        <dbReference type="SAM" id="MobiDB-lite"/>
    </source>
</evidence>
<name>A0A7J5Z6Z6_DISMA</name>
<evidence type="ECO:0000313" key="2">
    <source>
        <dbReference type="EMBL" id="KAF3857525.1"/>
    </source>
</evidence>
<protein>
    <submittedName>
        <fullName evidence="2">Uncharacterized protein</fullName>
    </submittedName>
</protein>
<feature type="region of interest" description="Disordered" evidence="1">
    <location>
        <begin position="36"/>
        <end position="96"/>
    </location>
</feature>
<dbReference type="AlphaFoldDB" id="A0A7J5Z6Z6"/>
<organism evidence="2 3">
    <name type="scientific">Dissostichus mawsoni</name>
    <name type="common">Antarctic cod</name>
    <dbReference type="NCBI Taxonomy" id="36200"/>
    <lineage>
        <taxon>Eukaryota</taxon>
        <taxon>Metazoa</taxon>
        <taxon>Chordata</taxon>
        <taxon>Craniata</taxon>
        <taxon>Vertebrata</taxon>
        <taxon>Euteleostomi</taxon>
        <taxon>Actinopterygii</taxon>
        <taxon>Neopterygii</taxon>
        <taxon>Teleostei</taxon>
        <taxon>Neoteleostei</taxon>
        <taxon>Acanthomorphata</taxon>
        <taxon>Eupercaria</taxon>
        <taxon>Perciformes</taxon>
        <taxon>Notothenioidei</taxon>
        <taxon>Nototheniidae</taxon>
        <taxon>Dissostichus</taxon>
    </lineage>
</organism>
<keyword evidence="3" id="KW-1185">Reference proteome</keyword>
<sequence length="134" mass="14577">MQFCLKRVPLLHGVNGRSLAMWGAVGLWLNGSRALGGSEGLRRGPSRPRLKNSTTETEEAAIAAEPIHGCSTRPRGMNTPAPTPEDNSYTTSVPVPMAMPTSARARAGEFVDPIPHHGHSQAFFLQLLHFRHLM</sequence>
<proteinExistence type="predicted"/>
<evidence type="ECO:0000313" key="3">
    <source>
        <dbReference type="Proteomes" id="UP000518266"/>
    </source>
</evidence>